<sequence length="770" mass="82544">MAQDIRRVAHCSHWGAFDLLVAGGRIVGVEPMAFDPAPSDIIGSVPEWADPRLRIAQPMVRAGWLRNRERSDGAGRGREPFVPVGWDEALDLVAGQVLRVRDRFGPASIFAGSYGWTSAGRFHHAATGLKRLLGLVGGYTGHVNTYSIAAGPVILRHIFGSEDACNGGASTLDTVAEHAEQVIVFGALSPRTAQTEAGGIARHTLEGHLKRLAERGARIVLVSPARDDLPDWVLAEWLPIRPNTDTALMLALAQEIVAGGRNDLEFLARCCSGSEAFLAYLSGESDGVPKDADWAAPITGIAADQIRRLASSLPARRTMLTVSWALQRADHGEQPFWAATGLAAVIGQIGLPGGGVGFGYGSLGGVGAPQARSQAPAMSAGVNPTGSFIPVARITDLLSRPGEAFDYNGRSYTYPDTRMVYWAGGNPFHHHQDLNRLRRAWQRPEAVVVQEPFWTATARLADIVLPATTSIERNDLSGNRRSDHIIAMKKAIEPVGGARDDFAIFADLAQRLGVADAFTEGRDEMGWIRHLYEASREDAAARFAHAMPAFEEFWVQGWAALPVRPDFTYLAEFRQDPAAHRLATDSGLIVLHSPRIAGMAHADCPPHPSWVEPAEWLGDAGGAGRFHLVSRQPVDKLHSQLDYSSRSQALKQDGREIASIHPDDATRLGIAAGDTIRLWNARGACLAGVRVTDGVRPGVVILPTGAWYTPADDRDGALDLAGNPNVLTLDKGTSALGQGCSAHTCMVSIERVMAPPPLVAAPPAIARDAA</sequence>
<dbReference type="Gene3D" id="3.40.50.740">
    <property type="match status" value="1"/>
</dbReference>
<dbReference type="EMBL" id="RJKX01000013">
    <property type="protein sequence ID" value="ROQ00043.1"/>
    <property type="molecule type" value="Genomic_DNA"/>
</dbReference>
<feature type="domain" description="Molybdopterin dinucleotide-binding" evidence="8">
    <location>
        <begin position="626"/>
        <end position="745"/>
    </location>
</feature>
<dbReference type="InterPro" id="IPR006655">
    <property type="entry name" value="Mopterin_OxRdtase_prok_CS"/>
</dbReference>
<dbReference type="GO" id="GO:0009061">
    <property type="term" value="P:anaerobic respiration"/>
    <property type="evidence" value="ECO:0007669"/>
    <property type="project" value="TreeGrafter"/>
</dbReference>
<keyword evidence="11" id="KW-1185">Reference proteome</keyword>
<evidence type="ECO:0000256" key="1">
    <source>
        <dbReference type="ARBA" id="ARBA00001942"/>
    </source>
</evidence>
<dbReference type="SUPFAM" id="SSF50692">
    <property type="entry name" value="ADC-like"/>
    <property type="match status" value="1"/>
</dbReference>
<evidence type="ECO:0000313" key="11">
    <source>
        <dbReference type="Proteomes" id="UP000278222"/>
    </source>
</evidence>
<evidence type="ECO:0000259" key="9">
    <source>
        <dbReference type="Pfam" id="PF18364"/>
    </source>
</evidence>
<dbReference type="CDD" id="cd02793">
    <property type="entry name" value="MopB_CT_DMSOR-BSOR-TMAOR"/>
    <property type="match status" value="1"/>
</dbReference>
<organism evidence="10 11">
    <name type="scientific">Stella humosa</name>
    <dbReference type="NCBI Taxonomy" id="94"/>
    <lineage>
        <taxon>Bacteria</taxon>
        <taxon>Pseudomonadati</taxon>
        <taxon>Pseudomonadota</taxon>
        <taxon>Alphaproteobacteria</taxon>
        <taxon>Rhodospirillales</taxon>
        <taxon>Stellaceae</taxon>
        <taxon>Stella</taxon>
    </lineage>
</organism>
<dbReference type="InterPro" id="IPR041460">
    <property type="entry name" value="Molybdopterin_N"/>
</dbReference>
<dbReference type="InterPro" id="IPR006657">
    <property type="entry name" value="MoPterin_dinucl-bd_dom"/>
</dbReference>
<keyword evidence="6" id="KW-0560">Oxidoreductase</keyword>
<comment type="caution">
    <text evidence="10">The sequence shown here is derived from an EMBL/GenBank/DDBJ whole genome shotgun (WGS) entry which is preliminary data.</text>
</comment>
<feature type="domain" description="Molybdopterin oxidoreductase" evidence="7">
    <location>
        <begin position="54"/>
        <end position="510"/>
    </location>
</feature>
<dbReference type="GO" id="GO:0043546">
    <property type="term" value="F:molybdopterin cofactor binding"/>
    <property type="evidence" value="ECO:0007669"/>
    <property type="project" value="InterPro"/>
</dbReference>
<dbReference type="InterPro" id="IPR009010">
    <property type="entry name" value="Asp_de-COase-like_dom_sf"/>
</dbReference>
<dbReference type="Gene3D" id="3.40.228.10">
    <property type="entry name" value="Dimethylsulfoxide Reductase, domain 2"/>
    <property type="match status" value="1"/>
</dbReference>
<dbReference type="InterPro" id="IPR041954">
    <property type="entry name" value="CT_DMSOR/BSOR/TMAOR"/>
</dbReference>
<dbReference type="OrthoDB" id="9759518at2"/>
<name>A0A3N1M8J7_9PROT</name>
<dbReference type="GO" id="GO:0030151">
    <property type="term" value="F:molybdenum ion binding"/>
    <property type="evidence" value="ECO:0007669"/>
    <property type="project" value="TreeGrafter"/>
</dbReference>
<evidence type="ECO:0000313" key="10">
    <source>
        <dbReference type="EMBL" id="ROQ00043.1"/>
    </source>
</evidence>
<dbReference type="GO" id="GO:0030288">
    <property type="term" value="C:outer membrane-bounded periplasmic space"/>
    <property type="evidence" value="ECO:0007669"/>
    <property type="project" value="TreeGrafter"/>
</dbReference>
<keyword evidence="5" id="KW-0574">Periplasm</keyword>
<evidence type="ECO:0000256" key="2">
    <source>
        <dbReference type="ARBA" id="ARBA00010312"/>
    </source>
</evidence>
<evidence type="ECO:0000256" key="4">
    <source>
        <dbReference type="ARBA" id="ARBA00022723"/>
    </source>
</evidence>
<dbReference type="PANTHER" id="PTHR43742:SF10">
    <property type="entry name" value="TRIMETHYLAMINE-N-OXIDE REDUCTASE 2"/>
    <property type="match status" value="1"/>
</dbReference>
<gene>
    <name evidence="10" type="ORF">EDC65_1838</name>
</gene>
<dbReference type="Proteomes" id="UP000278222">
    <property type="component" value="Unassembled WGS sequence"/>
</dbReference>
<accession>A0A3N1M8J7</accession>
<comment type="similarity">
    <text evidence="2">Belongs to the prokaryotic molybdopterin-containing oxidoreductase family.</text>
</comment>
<dbReference type="PANTHER" id="PTHR43742">
    <property type="entry name" value="TRIMETHYLAMINE-N-OXIDE REDUCTASE"/>
    <property type="match status" value="1"/>
</dbReference>
<evidence type="ECO:0000256" key="3">
    <source>
        <dbReference type="ARBA" id="ARBA00022505"/>
    </source>
</evidence>
<dbReference type="GO" id="GO:0009055">
    <property type="term" value="F:electron transfer activity"/>
    <property type="evidence" value="ECO:0007669"/>
    <property type="project" value="TreeGrafter"/>
</dbReference>
<proteinExistence type="inferred from homology"/>
<dbReference type="InterPro" id="IPR050612">
    <property type="entry name" value="Prok_Mopterin_Oxidored"/>
</dbReference>
<keyword evidence="4" id="KW-0479">Metal-binding</keyword>
<evidence type="ECO:0000259" key="7">
    <source>
        <dbReference type="Pfam" id="PF00384"/>
    </source>
</evidence>
<dbReference type="Gene3D" id="2.40.40.20">
    <property type="match status" value="1"/>
</dbReference>
<comment type="cofactor">
    <cofactor evidence="1">
        <name>Mo-bis(molybdopterin guanine dinucleotide)</name>
        <dbReference type="ChEBI" id="CHEBI:60539"/>
    </cofactor>
</comment>
<dbReference type="GO" id="GO:0016491">
    <property type="term" value="F:oxidoreductase activity"/>
    <property type="evidence" value="ECO:0007669"/>
    <property type="project" value="UniProtKB-KW"/>
</dbReference>
<evidence type="ECO:0000259" key="8">
    <source>
        <dbReference type="Pfam" id="PF01568"/>
    </source>
</evidence>
<dbReference type="Pfam" id="PF18364">
    <property type="entry name" value="Molybdopterin_N"/>
    <property type="match status" value="1"/>
</dbReference>
<dbReference type="Pfam" id="PF00384">
    <property type="entry name" value="Molybdopterin"/>
    <property type="match status" value="1"/>
</dbReference>
<dbReference type="AlphaFoldDB" id="A0A3N1M8J7"/>
<dbReference type="SUPFAM" id="SSF53706">
    <property type="entry name" value="Formate dehydrogenase/DMSO reductase, domains 1-3"/>
    <property type="match status" value="1"/>
</dbReference>
<dbReference type="PROSITE" id="PS00490">
    <property type="entry name" value="MOLYBDOPTERIN_PROK_2"/>
    <property type="match status" value="1"/>
</dbReference>
<feature type="domain" description="Molybdopterin oxidoreductase N-terminal" evidence="9">
    <location>
        <begin position="10"/>
        <end position="47"/>
    </location>
</feature>
<dbReference type="InterPro" id="IPR006656">
    <property type="entry name" value="Mopterin_OxRdtase"/>
</dbReference>
<evidence type="ECO:0000256" key="6">
    <source>
        <dbReference type="ARBA" id="ARBA00023002"/>
    </source>
</evidence>
<evidence type="ECO:0000256" key="5">
    <source>
        <dbReference type="ARBA" id="ARBA00022764"/>
    </source>
</evidence>
<dbReference type="Gene3D" id="3.90.55.10">
    <property type="entry name" value="Dimethylsulfoxide Reductase, domain 3"/>
    <property type="match status" value="1"/>
</dbReference>
<keyword evidence="3" id="KW-0500">Molybdenum</keyword>
<protein>
    <submittedName>
        <fullName evidence="10">Biotin/methionine sulfoxide reductase</fullName>
    </submittedName>
</protein>
<dbReference type="RefSeq" id="WP_123689365.1">
    <property type="nucleotide sequence ID" value="NZ_AP019700.1"/>
</dbReference>
<reference evidence="10 11" key="1">
    <citation type="submission" date="2018-11" db="EMBL/GenBank/DDBJ databases">
        <title>Genomic Encyclopedia of Type Strains, Phase IV (KMG-IV): sequencing the most valuable type-strain genomes for metagenomic binning, comparative biology and taxonomic classification.</title>
        <authorList>
            <person name="Goeker M."/>
        </authorList>
    </citation>
    <scope>NUCLEOTIDE SEQUENCE [LARGE SCALE GENOMIC DNA]</scope>
    <source>
        <strain evidence="10 11">DSM 5900</strain>
    </source>
</reference>
<dbReference type="Pfam" id="PF01568">
    <property type="entry name" value="Molydop_binding"/>
    <property type="match status" value="1"/>
</dbReference>